<dbReference type="KEGG" id="bbev:BBEV_3142"/>
<dbReference type="EMBL" id="CP012502">
    <property type="protein sequence ID" value="AOM84458.1"/>
    <property type="molecule type" value="Genomic_DNA"/>
</dbReference>
<evidence type="ECO:0000256" key="1">
    <source>
        <dbReference type="SAM" id="Phobius"/>
    </source>
</evidence>
<sequence length="393" mass="43977">MSDKIYDQRELDYLAYEEETVESFEIMEDKLNHTSDITSMDYARSRGVSDEYSSLSFFAEDSVNAPEEVFQYVDDDGNIVTFTEEERQMVQGYERGDTYPIDGLEGHHIETVRDNPDNLALAADQDNVVLATEQGHLMHLHDGNSHNPTHERYDGLFQNNEDRLEITLQHNQDEIMLSTFQEGMITAGGAAVIFTVLYASIQGYKLRKDPRPWTQKRLTYIKETVGIAVISGGLAGVGFLSKKGLEEALIPVGEMLQGSMMEHMADILVINGVFLTMTMTSAAIKYWRDRKNGLTAEEAGQRLKQTAVTGAAEGAVFVSLGFGVDALGSFATDTLIDALIPDPTGLVIVGRITYSASKFGKKWWDSDKHKQSIRKCTDVRIMYQEKRALEAIR</sequence>
<accession>A0A1D7QZM7</accession>
<organism evidence="2 3">
    <name type="scientific">Salisediminibacterium beveridgei</name>
    <dbReference type="NCBI Taxonomy" id="632773"/>
    <lineage>
        <taxon>Bacteria</taxon>
        <taxon>Bacillati</taxon>
        <taxon>Bacillota</taxon>
        <taxon>Bacilli</taxon>
        <taxon>Bacillales</taxon>
        <taxon>Bacillaceae</taxon>
        <taxon>Salisediminibacterium</taxon>
    </lineage>
</organism>
<feature type="transmembrane region" description="Helical" evidence="1">
    <location>
        <begin position="265"/>
        <end position="284"/>
    </location>
</feature>
<protein>
    <submittedName>
        <fullName evidence="2">Uncharacterized protein</fullName>
    </submittedName>
</protein>
<keyword evidence="1" id="KW-0812">Transmembrane</keyword>
<dbReference type="OrthoDB" id="2847331at2"/>
<keyword evidence="3" id="KW-1185">Reference proteome</keyword>
<dbReference type="Proteomes" id="UP000094463">
    <property type="component" value="Chromosome"/>
</dbReference>
<feature type="transmembrane region" description="Helical" evidence="1">
    <location>
        <begin position="225"/>
        <end position="245"/>
    </location>
</feature>
<proteinExistence type="predicted"/>
<name>A0A1D7QZM7_9BACI</name>
<reference evidence="2 3" key="1">
    <citation type="submission" date="2015-08" db="EMBL/GenBank/DDBJ databases">
        <title>The complete genome sequence of Bacillus beveridgei MLTeJB.</title>
        <authorList>
            <person name="Hanson T.E."/>
            <person name="Mesa C."/>
            <person name="Basesman S.M."/>
            <person name="Oremland R.S."/>
        </authorList>
    </citation>
    <scope>NUCLEOTIDE SEQUENCE [LARGE SCALE GENOMIC DNA]</scope>
    <source>
        <strain evidence="2 3">MLTeJB</strain>
    </source>
</reference>
<gene>
    <name evidence="2" type="ORF">BBEV_3142</name>
</gene>
<evidence type="ECO:0000313" key="2">
    <source>
        <dbReference type="EMBL" id="AOM84458.1"/>
    </source>
</evidence>
<keyword evidence="1" id="KW-0472">Membrane</keyword>
<dbReference type="AlphaFoldDB" id="A0A1D7QZM7"/>
<feature type="transmembrane region" description="Helical" evidence="1">
    <location>
        <begin position="184"/>
        <end position="204"/>
    </location>
</feature>
<evidence type="ECO:0000313" key="3">
    <source>
        <dbReference type="Proteomes" id="UP000094463"/>
    </source>
</evidence>
<dbReference type="RefSeq" id="WP_069366338.1">
    <property type="nucleotide sequence ID" value="NZ_CP012502.1"/>
</dbReference>
<keyword evidence="1" id="KW-1133">Transmembrane helix</keyword>